<dbReference type="Gramene" id="MELO3C007437.2.1">
    <property type="protein sequence ID" value="MELO3C007437.2.1"/>
    <property type="gene ID" value="MELO3C007437.2"/>
</dbReference>
<organism evidence="1">
    <name type="scientific">Cucumis melo</name>
    <name type="common">Muskmelon</name>
    <dbReference type="NCBI Taxonomy" id="3656"/>
    <lineage>
        <taxon>Eukaryota</taxon>
        <taxon>Viridiplantae</taxon>
        <taxon>Streptophyta</taxon>
        <taxon>Embryophyta</taxon>
        <taxon>Tracheophyta</taxon>
        <taxon>Spermatophyta</taxon>
        <taxon>Magnoliopsida</taxon>
        <taxon>eudicotyledons</taxon>
        <taxon>Gunneridae</taxon>
        <taxon>Pentapetalae</taxon>
        <taxon>rosids</taxon>
        <taxon>fabids</taxon>
        <taxon>Cucurbitales</taxon>
        <taxon>Cucurbitaceae</taxon>
        <taxon>Benincaseae</taxon>
        <taxon>Cucumis</taxon>
    </lineage>
</organism>
<proteinExistence type="predicted"/>
<dbReference type="AlphaFoldDB" id="A0A9I9CRU6"/>
<evidence type="ECO:0000313" key="1">
    <source>
        <dbReference type="EnsemblPlants" id="MELO3C007437.2.1"/>
    </source>
</evidence>
<reference evidence="1" key="1">
    <citation type="submission" date="2023-03" db="UniProtKB">
        <authorList>
            <consortium name="EnsemblPlants"/>
        </authorList>
    </citation>
    <scope>IDENTIFICATION</scope>
</reference>
<name>A0A9I9CRU6_CUCME</name>
<sequence>MGLMKERENEKGGSWGVIDVVADEAKYRKEENIGRWLKLGTGATRCDLDR</sequence>
<protein>
    <submittedName>
        <fullName evidence="1">Uncharacterized protein</fullName>
    </submittedName>
</protein>
<accession>A0A9I9CRU6</accession>
<dbReference type="EnsemblPlants" id="MELO3C007437.2.1">
    <property type="protein sequence ID" value="MELO3C007437.2.1"/>
    <property type="gene ID" value="MELO3C007437.2"/>
</dbReference>